<feature type="compositionally biased region" description="Polar residues" evidence="1">
    <location>
        <begin position="71"/>
        <end position="84"/>
    </location>
</feature>
<dbReference type="Proteomes" id="UP000622797">
    <property type="component" value="Unassembled WGS sequence"/>
</dbReference>
<comment type="caution">
    <text evidence="2">The sequence shown here is derived from an EMBL/GenBank/DDBJ whole genome shotgun (WGS) entry which is preliminary data.</text>
</comment>
<reference evidence="2" key="2">
    <citation type="submission" date="2020-05" db="EMBL/GenBank/DDBJ databases">
        <authorList>
            <person name="Kim H.-S."/>
            <person name="Proctor R.H."/>
            <person name="Brown D.W."/>
        </authorList>
    </citation>
    <scope>NUCLEOTIDE SEQUENCE</scope>
    <source>
        <strain evidence="2">NRRL 20472</strain>
    </source>
</reference>
<dbReference type="AlphaFoldDB" id="A0A8H4X7W8"/>
<protein>
    <submittedName>
        <fullName evidence="2">Uncharacterized protein</fullName>
    </submittedName>
</protein>
<evidence type="ECO:0000313" key="3">
    <source>
        <dbReference type="Proteomes" id="UP000622797"/>
    </source>
</evidence>
<feature type="region of interest" description="Disordered" evidence="1">
    <location>
        <begin position="391"/>
        <end position="413"/>
    </location>
</feature>
<feature type="compositionally biased region" description="Low complexity" evidence="1">
    <location>
        <begin position="176"/>
        <end position="186"/>
    </location>
</feature>
<gene>
    <name evidence="2" type="ORF">FSARC_6932</name>
</gene>
<evidence type="ECO:0000313" key="2">
    <source>
        <dbReference type="EMBL" id="KAF4965253.1"/>
    </source>
</evidence>
<keyword evidence="3" id="KW-1185">Reference proteome</keyword>
<sequence>MPMADTNMQNSPDDAADELAAVADRLVRGTDVVLAEDSISPFGTYQSPQNAQRSTIAASMDMVQSIKQTVTASGAEDSPNTLQKKTPFPGNDGGLTTDNDFLGELISQSYVTGFSFPSDDLTGNKTSFLADMGILEIQDSNVKTLETIRFPTGTDVEGLPNPPPPPPFRERSSTASSLPPSLLEMPPGVHHSSLEARVDYVLRSIENVGFPTPDSFMSSYYTASFRDRSSVQKAQETSRSRGLPMMLDELRSQSDDWSVWQSRPYTDSIVRSAALMIADEFDRLTKKRYHCEKELQRALAPSPQGQLPVTPAESSAAMQQLHMAAAELKKTLRNELPNLNALTATLSSDDSVFPQATRVQLLLATIETIATTADEPLQEAANWVYQRVNSQFPSNPSSGNSDDFGGGSSMLGN</sequence>
<evidence type="ECO:0000256" key="1">
    <source>
        <dbReference type="SAM" id="MobiDB-lite"/>
    </source>
</evidence>
<dbReference type="EMBL" id="JABEXW010000363">
    <property type="protein sequence ID" value="KAF4965253.1"/>
    <property type="molecule type" value="Genomic_DNA"/>
</dbReference>
<feature type="region of interest" description="Disordered" evidence="1">
    <location>
        <begin position="71"/>
        <end position="96"/>
    </location>
</feature>
<feature type="region of interest" description="Disordered" evidence="1">
    <location>
        <begin position="152"/>
        <end position="186"/>
    </location>
</feature>
<reference evidence="2" key="1">
    <citation type="journal article" date="2020" name="BMC Genomics">
        <title>Correction to: Identification and distribution of gene clusters required for synthesis of sphingolipid metabolism inhibitors in diverse species of the filamentous fungus Fusarium.</title>
        <authorList>
            <person name="Kim H.S."/>
            <person name="Lohmar J.M."/>
            <person name="Busman M."/>
            <person name="Brown D.W."/>
            <person name="Naumann T.A."/>
            <person name="Divon H.H."/>
            <person name="Lysoe E."/>
            <person name="Uhlig S."/>
            <person name="Proctor R.H."/>
        </authorList>
    </citation>
    <scope>NUCLEOTIDE SEQUENCE</scope>
    <source>
        <strain evidence="2">NRRL 20472</strain>
    </source>
</reference>
<organism evidence="2 3">
    <name type="scientific">Fusarium sarcochroum</name>
    <dbReference type="NCBI Taxonomy" id="1208366"/>
    <lineage>
        <taxon>Eukaryota</taxon>
        <taxon>Fungi</taxon>
        <taxon>Dikarya</taxon>
        <taxon>Ascomycota</taxon>
        <taxon>Pezizomycotina</taxon>
        <taxon>Sordariomycetes</taxon>
        <taxon>Hypocreomycetidae</taxon>
        <taxon>Hypocreales</taxon>
        <taxon>Nectriaceae</taxon>
        <taxon>Fusarium</taxon>
        <taxon>Fusarium lateritium species complex</taxon>
    </lineage>
</organism>
<proteinExistence type="predicted"/>
<feature type="compositionally biased region" description="Gly residues" evidence="1">
    <location>
        <begin position="404"/>
        <end position="413"/>
    </location>
</feature>
<feature type="compositionally biased region" description="Low complexity" evidence="1">
    <location>
        <begin position="392"/>
        <end position="403"/>
    </location>
</feature>
<accession>A0A8H4X7W8</accession>
<name>A0A8H4X7W8_9HYPO</name>
<dbReference type="OrthoDB" id="5148980at2759"/>